<feature type="transmembrane region" description="Helical" evidence="1">
    <location>
        <begin position="116"/>
        <end position="140"/>
    </location>
</feature>
<name>A0A7S2WRJ5_9STRA</name>
<feature type="transmembrane region" description="Helical" evidence="1">
    <location>
        <begin position="54"/>
        <end position="74"/>
    </location>
</feature>
<keyword evidence="1" id="KW-0472">Membrane</keyword>
<keyword evidence="1" id="KW-1133">Transmembrane helix</keyword>
<sequence>MFPYIVLGVAGINLLAAILAMALDWLTETVEGVTFGGNIWQLDFPDATLSTAKAFLVLSFVATGVTTLLCACAIMRKVSWIATAVGNFAAMVFSTISFAAFVSLDFTKVLPGVNYGAGFGLQVLVCVLGLLGTILAVMAYKQNESSTAQSQNQNANHQTNYK</sequence>
<evidence type="ECO:0000313" key="2">
    <source>
        <dbReference type="EMBL" id="CAD9701929.1"/>
    </source>
</evidence>
<feature type="transmembrane region" description="Helical" evidence="1">
    <location>
        <begin position="81"/>
        <end position="104"/>
    </location>
</feature>
<dbReference type="AlphaFoldDB" id="A0A7S2WRJ5"/>
<organism evidence="2">
    <name type="scientific">Mucochytrium quahogii</name>
    <dbReference type="NCBI Taxonomy" id="96639"/>
    <lineage>
        <taxon>Eukaryota</taxon>
        <taxon>Sar</taxon>
        <taxon>Stramenopiles</taxon>
        <taxon>Bigyra</taxon>
        <taxon>Labyrinthulomycetes</taxon>
        <taxon>Thraustochytrida</taxon>
        <taxon>Thraustochytriidae</taxon>
        <taxon>Mucochytrium</taxon>
    </lineage>
</organism>
<protein>
    <submittedName>
        <fullName evidence="2">Uncharacterized protein</fullName>
    </submittedName>
</protein>
<accession>A0A7S2WRJ5</accession>
<reference evidence="2" key="1">
    <citation type="submission" date="2021-01" db="EMBL/GenBank/DDBJ databases">
        <authorList>
            <person name="Corre E."/>
            <person name="Pelletier E."/>
            <person name="Niang G."/>
            <person name="Scheremetjew M."/>
            <person name="Finn R."/>
            <person name="Kale V."/>
            <person name="Holt S."/>
            <person name="Cochrane G."/>
            <person name="Meng A."/>
            <person name="Brown T."/>
            <person name="Cohen L."/>
        </authorList>
    </citation>
    <scope>NUCLEOTIDE SEQUENCE</scope>
    <source>
        <strain evidence="2">NY070348D</strain>
    </source>
</reference>
<evidence type="ECO:0000256" key="1">
    <source>
        <dbReference type="SAM" id="Phobius"/>
    </source>
</evidence>
<feature type="transmembrane region" description="Helical" evidence="1">
    <location>
        <begin position="5"/>
        <end position="23"/>
    </location>
</feature>
<proteinExistence type="predicted"/>
<gene>
    <name evidence="2" type="ORF">QSP1433_LOCUS14759</name>
</gene>
<keyword evidence="1" id="KW-0812">Transmembrane</keyword>
<dbReference type="EMBL" id="HBHK01023341">
    <property type="protein sequence ID" value="CAD9701929.1"/>
    <property type="molecule type" value="Transcribed_RNA"/>
</dbReference>